<feature type="compositionally biased region" description="Basic residues" evidence="1">
    <location>
        <begin position="78"/>
        <end position="89"/>
    </location>
</feature>
<accession>A0A914R9H3</accession>
<feature type="region of interest" description="Disordered" evidence="1">
    <location>
        <begin position="68"/>
        <end position="90"/>
    </location>
</feature>
<evidence type="ECO:0000313" key="3">
    <source>
        <dbReference type="WBParaSite" id="PEQ_0000291801-mRNA-1"/>
    </source>
</evidence>
<evidence type="ECO:0000256" key="1">
    <source>
        <dbReference type="SAM" id="MobiDB-lite"/>
    </source>
</evidence>
<organism evidence="2 3">
    <name type="scientific">Parascaris equorum</name>
    <name type="common">Equine roundworm</name>
    <dbReference type="NCBI Taxonomy" id="6256"/>
    <lineage>
        <taxon>Eukaryota</taxon>
        <taxon>Metazoa</taxon>
        <taxon>Ecdysozoa</taxon>
        <taxon>Nematoda</taxon>
        <taxon>Chromadorea</taxon>
        <taxon>Rhabditida</taxon>
        <taxon>Spirurina</taxon>
        <taxon>Ascaridomorpha</taxon>
        <taxon>Ascaridoidea</taxon>
        <taxon>Ascarididae</taxon>
        <taxon>Parascaris</taxon>
    </lineage>
</organism>
<dbReference type="AlphaFoldDB" id="A0A914R9H3"/>
<dbReference type="WBParaSite" id="PEQ_0000291801-mRNA-1">
    <property type="protein sequence ID" value="PEQ_0000291801-mRNA-1"/>
    <property type="gene ID" value="PEQ_0000291801"/>
</dbReference>
<keyword evidence="2" id="KW-1185">Reference proteome</keyword>
<evidence type="ECO:0000313" key="2">
    <source>
        <dbReference type="Proteomes" id="UP000887564"/>
    </source>
</evidence>
<dbReference type="Proteomes" id="UP000887564">
    <property type="component" value="Unplaced"/>
</dbReference>
<proteinExistence type="predicted"/>
<protein>
    <submittedName>
        <fullName evidence="3">Uncharacterized protein</fullName>
    </submittedName>
</protein>
<name>A0A914R9H3_PAREQ</name>
<reference evidence="3" key="1">
    <citation type="submission" date="2022-11" db="UniProtKB">
        <authorList>
            <consortium name="WormBaseParasite"/>
        </authorList>
    </citation>
    <scope>IDENTIFICATION</scope>
</reference>
<sequence length="113" mass="12464">MNTFQSDVGVELLDVEKNSAVVSVTTPDEKEPHCELFRKPKKGIKTSETTPLAITSENLNARFRRRIAHTGTSTSPKHSTHKAASHHLANRSSNALLLSVHFAHRRPPASFAL</sequence>